<dbReference type="AlphaFoldDB" id="A0A2R5GIA8"/>
<dbReference type="Pfam" id="PF16117">
    <property type="entry name" value="DUF4833"/>
    <property type="match status" value="1"/>
</dbReference>
<evidence type="ECO:0000256" key="1">
    <source>
        <dbReference type="SAM" id="MobiDB-lite"/>
    </source>
</evidence>
<evidence type="ECO:0000259" key="2">
    <source>
        <dbReference type="Pfam" id="PF16117"/>
    </source>
</evidence>
<name>A0A2R5GIA8_9STRA</name>
<keyword evidence="4" id="KW-1185">Reference proteome</keyword>
<dbReference type="Proteomes" id="UP000241890">
    <property type="component" value="Unassembled WGS sequence"/>
</dbReference>
<feature type="compositionally biased region" description="Low complexity" evidence="1">
    <location>
        <begin position="150"/>
        <end position="166"/>
    </location>
</feature>
<accession>A0A2R5GIA8</accession>
<dbReference type="InterPro" id="IPR035925">
    <property type="entry name" value="BSD_dom_sf"/>
</dbReference>
<organism evidence="3 4">
    <name type="scientific">Hondaea fermentalgiana</name>
    <dbReference type="NCBI Taxonomy" id="2315210"/>
    <lineage>
        <taxon>Eukaryota</taxon>
        <taxon>Sar</taxon>
        <taxon>Stramenopiles</taxon>
        <taxon>Bigyra</taxon>
        <taxon>Labyrinthulomycetes</taxon>
        <taxon>Thraustochytrida</taxon>
        <taxon>Thraustochytriidae</taxon>
        <taxon>Hondaea</taxon>
    </lineage>
</organism>
<feature type="region of interest" description="Disordered" evidence="1">
    <location>
        <begin position="1"/>
        <end position="22"/>
    </location>
</feature>
<feature type="domain" description="DUF4833" evidence="2">
    <location>
        <begin position="206"/>
        <end position="337"/>
    </location>
</feature>
<dbReference type="EMBL" id="BEYU01000074">
    <property type="protein sequence ID" value="GBG30325.1"/>
    <property type="molecule type" value="Genomic_DNA"/>
</dbReference>
<protein>
    <recommendedName>
        <fullName evidence="2">DUF4833 domain-containing protein</fullName>
    </recommendedName>
</protein>
<reference evidence="3 4" key="1">
    <citation type="submission" date="2017-12" db="EMBL/GenBank/DDBJ databases">
        <title>Sequencing, de novo assembly and annotation of complete genome of a new Thraustochytrid species, strain FCC1311.</title>
        <authorList>
            <person name="Sedici K."/>
            <person name="Godart F."/>
            <person name="Aiese Cigliano R."/>
            <person name="Sanseverino W."/>
            <person name="Barakat M."/>
            <person name="Ortet P."/>
            <person name="Marechal E."/>
            <person name="Cagnac O."/>
            <person name="Amato A."/>
        </authorList>
    </citation>
    <scope>NUCLEOTIDE SEQUENCE [LARGE SCALE GENOMIC DNA]</scope>
</reference>
<evidence type="ECO:0000313" key="3">
    <source>
        <dbReference type="EMBL" id="GBG30325.1"/>
    </source>
</evidence>
<gene>
    <name evidence="3" type="ORF">FCC1311_065442</name>
</gene>
<feature type="region of interest" description="Disordered" evidence="1">
    <location>
        <begin position="137"/>
        <end position="166"/>
    </location>
</feature>
<evidence type="ECO:0000313" key="4">
    <source>
        <dbReference type="Proteomes" id="UP000241890"/>
    </source>
</evidence>
<comment type="caution">
    <text evidence="3">The sequence shown here is derived from an EMBL/GenBank/DDBJ whole genome shotgun (WGS) entry which is preliminary data.</text>
</comment>
<dbReference type="Gene3D" id="1.10.3970.10">
    <property type="entry name" value="BSD domain"/>
    <property type="match status" value="1"/>
</dbReference>
<dbReference type="InterPro" id="IPR032269">
    <property type="entry name" value="DUF4833"/>
</dbReference>
<dbReference type="OrthoDB" id="77762at2759"/>
<sequence>MLAFGDGTVAKPPPGEAAAAAPQVEGFQRALEDLANDPEKYLHPDGQRGALEVDLKAPSDREAAIMLTQMVRGVSRWKPSLVPSKLDEKTFYSNFLSHLVQLANDHFSDERNLEAFYAADDLEAGQREPGVSVELKEFKTENRGESVNVSSGTGTPAAVATPSASSTSVATSASAGSARFSSETAPAGTQGSEMFLDVFLKKNVLFYVSKSENHNVVVYEANLDGSGALDPVNPVNVYWILYARQPCVEEGLTILERNTAYGSTCKPVASRPGHFEMILSAIKTKSIEVWVDEAGALHAQTEISGKMDELLRVSVQSSTNWLNLPKVDYIDLVGAASTERLDNK</sequence>
<proteinExistence type="predicted"/>
<dbReference type="InParanoid" id="A0A2R5GIA8"/>